<dbReference type="CDD" id="cd01068">
    <property type="entry name" value="globin_sensor"/>
    <property type="match status" value="1"/>
</dbReference>
<protein>
    <recommendedName>
        <fullName evidence="2">Globin-sensor domain-containing protein</fullName>
    </recommendedName>
</protein>
<dbReference type="EMBL" id="JADGJW010000051">
    <property type="protein sequence ID" value="KAJ3225825.1"/>
    <property type="molecule type" value="Genomic_DNA"/>
</dbReference>
<dbReference type="InterPro" id="IPR039379">
    <property type="entry name" value="Protoglobin_sensor_dom"/>
</dbReference>
<keyword evidence="4" id="KW-1185">Reference proteome</keyword>
<dbReference type="Gene3D" id="1.10.490.10">
    <property type="entry name" value="Globins"/>
    <property type="match status" value="1"/>
</dbReference>
<feature type="domain" description="Globin-sensor" evidence="2">
    <location>
        <begin position="26"/>
        <end position="204"/>
    </location>
</feature>
<dbReference type="GO" id="GO:0019825">
    <property type="term" value="F:oxygen binding"/>
    <property type="evidence" value="ECO:0007669"/>
    <property type="project" value="InterPro"/>
</dbReference>
<dbReference type="SUPFAM" id="SSF46458">
    <property type="entry name" value="Globin-like"/>
    <property type="match status" value="1"/>
</dbReference>
<feature type="transmembrane region" description="Helical" evidence="1">
    <location>
        <begin position="220"/>
        <end position="242"/>
    </location>
</feature>
<dbReference type="AlphaFoldDB" id="A0AAD5U643"/>
<sequence length="243" mass="27627">MNVQSNNTATVIDPTKLKSHKNDILYRFNYVRDFLDFNENDIKAIKLSATILAPLVPQIVDLVYQKLFSFDVTKQIFLQRNEGFTGNIEKNLSSLNLSSDVIKFRKDMLSKYLVKLVTADYDEKFVNYLDWVGRIHTNTPLKKSKINVDYVHVNALFGFVSSALFQIVLDSNLSKKEQDSIVVAFNKLLWIQNDFFVKYYSKDSVEESVQQSKLSFKSHSGLLCCVGVGVAAVGVAIGKYLLK</sequence>
<dbReference type="GO" id="GO:0020037">
    <property type="term" value="F:heme binding"/>
    <property type="evidence" value="ECO:0007669"/>
    <property type="project" value="InterPro"/>
</dbReference>
<dbReference type="Proteomes" id="UP001211065">
    <property type="component" value="Unassembled WGS sequence"/>
</dbReference>
<name>A0AAD5U643_9FUNG</name>
<feature type="transmembrane region" description="Helical" evidence="1">
    <location>
        <begin position="150"/>
        <end position="169"/>
    </location>
</feature>
<accession>A0AAD5U643</accession>
<evidence type="ECO:0000259" key="2">
    <source>
        <dbReference type="Pfam" id="PF11563"/>
    </source>
</evidence>
<evidence type="ECO:0000313" key="3">
    <source>
        <dbReference type="EMBL" id="KAJ3225825.1"/>
    </source>
</evidence>
<dbReference type="InterPro" id="IPR009050">
    <property type="entry name" value="Globin-like_sf"/>
</dbReference>
<keyword evidence="1" id="KW-0472">Membrane</keyword>
<dbReference type="PANTHER" id="PTHR42071">
    <property type="entry name" value="PROTOGLOBIN DOMAIN-CONTAINING PROTEIN"/>
    <property type="match status" value="1"/>
</dbReference>
<dbReference type="Pfam" id="PF11563">
    <property type="entry name" value="Protoglobin"/>
    <property type="match status" value="1"/>
</dbReference>
<reference evidence="3" key="1">
    <citation type="submission" date="2020-05" db="EMBL/GenBank/DDBJ databases">
        <title>Phylogenomic resolution of chytrid fungi.</title>
        <authorList>
            <person name="Stajich J.E."/>
            <person name="Amses K."/>
            <person name="Simmons R."/>
            <person name="Seto K."/>
            <person name="Myers J."/>
            <person name="Bonds A."/>
            <person name="Quandt C.A."/>
            <person name="Barry K."/>
            <person name="Liu P."/>
            <person name="Grigoriev I."/>
            <person name="Longcore J.E."/>
            <person name="James T.Y."/>
        </authorList>
    </citation>
    <scope>NUCLEOTIDE SEQUENCE</scope>
    <source>
        <strain evidence="3">JEL0476</strain>
    </source>
</reference>
<dbReference type="PANTHER" id="PTHR42071:SF1">
    <property type="entry name" value="GLOBIN-SENSOR DOMAIN-CONTAINING PROTEIN"/>
    <property type="match status" value="1"/>
</dbReference>
<proteinExistence type="predicted"/>
<organism evidence="3 4">
    <name type="scientific">Clydaea vesicula</name>
    <dbReference type="NCBI Taxonomy" id="447962"/>
    <lineage>
        <taxon>Eukaryota</taxon>
        <taxon>Fungi</taxon>
        <taxon>Fungi incertae sedis</taxon>
        <taxon>Chytridiomycota</taxon>
        <taxon>Chytridiomycota incertae sedis</taxon>
        <taxon>Chytridiomycetes</taxon>
        <taxon>Lobulomycetales</taxon>
        <taxon>Lobulomycetaceae</taxon>
        <taxon>Clydaea</taxon>
    </lineage>
</organism>
<evidence type="ECO:0000256" key="1">
    <source>
        <dbReference type="SAM" id="Phobius"/>
    </source>
</evidence>
<gene>
    <name evidence="3" type="ORF">HK099_006123</name>
</gene>
<evidence type="ECO:0000313" key="4">
    <source>
        <dbReference type="Proteomes" id="UP001211065"/>
    </source>
</evidence>
<keyword evidence="1" id="KW-0812">Transmembrane</keyword>
<dbReference type="InterPro" id="IPR044398">
    <property type="entry name" value="Globin-sensor_dom"/>
</dbReference>
<comment type="caution">
    <text evidence="3">The sequence shown here is derived from an EMBL/GenBank/DDBJ whole genome shotgun (WGS) entry which is preliminary data.</text>
</comment>
<dbReference type="InterPro" id="IPR012292">
    <property type="entry name" value="Globin/Proto"/>
</dbReference>
<keyword evidence="1" id="KW-1133">Transmembrane helix</keyword>